<name>A0ABT1PYF0_9ACTN</name>
<organism evidence="3 4">
    <name type="scientific">Streptomyces humicola</name>
    <dbReference type="NCBI Taxonomy" id="2953240"/>
    <lineage>
        <taxon>Bacteria</taxon>
        <taxon>Bacillati</taxon>
        <taxon>Actinomycetota</taxon>
        <taxon>Actinomycetes</taxon>
        <taxon>Kitasatosporales</taxon>
        <taxon>Streptomycetaceae</taxon>
        <taxon>Streptomyces</taxon>
    </lineage>
</organism>
<protein>
    <recommendedName>
        <fullName evidence="5">Lipoprotein</fullName>
    </recommendedName>
</protein>
<evidence type="ECO:0008006" key="5">
    <source>
        <dbReference type="Google" id="ProtNLM"/>
    </source>
</evidence>
<keyword evidence="2" id="KW-0732">Signal</keyword>
<dbReference type="Proteomes" id="UP001057702">
    <property type="component" value="Unassembled WGS sequence"/>
</dbReference>
<dbReference type="EMBL" id="JANFNG010000015">
    <property type="protein sequence ID" value="MCQ4082696.1"/>
    <property type="molecule type" value="Genomic_DNA"/>
</dbReference>
<keyword evidence="4" id="KW-1185">Reference proteome</keyword>
<feature type="signal peptide" evidence="2">
    <location>
        <begin position="1"/>
        <end position="27"/>
    </location>
</feature>
<feature type="region of interest" description="Disordered" evidence="1">
    <location>
        <begin position="166"/>
        <end position="186"/>
    </location>
</feature>
<sequence length="186" mass="18785">MTSPKLRQQALAGTLLGAMMFVLPACSSTPSHNAAGGSAAQPVAATSSPNPVKLAKTKFIANASLAAGATYQWIYKPFKAGTFKKGAKGRTAAFIKAGLAGTFAYNRLKAAINDAKGDPLLSKAVAPLTGSVDGLKALAAKMKSGKASDADFNQFNNTLNSVKSAGAGQGATVTNNVPSPSQIGAR</sequence>
<evidence type="ECO:0000313" key="4">
    <source>
        <dbReference type="Proteomes" id="UP001057702"/>
    </source>
</evidence>
<feature type="chain" id="PRO_5047096919" description="Lipoprotein" evidence="2">
    <location>
        <begin position="28"/>
        <end position="186"/>
    </location>
</feature>
<feature type="compositionally biased region" description="Polar residues" evidence="1">
    <location>
        <begin position="171"/>
        <end position="186"/>
    </location>
</feature>
<evidence type="ECO:0000313" key="3">
    <source>
        <dbReference type="EMBL" id="MCQ4082696.1"/>
    </source>
</evidence>
<evidence type="ECO:0000256" key="2">
    <source>
        <dbReference type="SAM" id="SignalP"/>
    </source>
</evidence>
<accession>A0ABT1PYF0</accession>
<evidence type="ECO:0000256" key="1">
    <source>
        <dbReference type="SAM" id="MobiDB-lite"/>
    </source>
</evidence>
<proteinExistence type="predicted"/>
<reference evidence="3" key="1">
    <citation type="submission" date="2022-06" db="EMBL/GenBank/DDBJ databases">
        <title>Draft genome sequence of Streptomyces sp. RB6PN25 isolated from peat swamp forest in Thailand.</title>
        <authorList>
            <person name="Duangmal K."/>
            <person name="Klaysubun C."/>
        </authorList>
    </citation>
    <scope>NUCLEOTIDE SEQUENCE</scope>
    <source>
        <strain evidence="3">RB6PN25</strain>
    </source>
</reference>
<comment type="caution">
    <text evidence="3">The sequence shown here is derived from an EMBL/GenBank/DDBJ whole genome shotgun (WGS) entry which is preliminary data.</text>
</comment>
<gene>
    <name evidence="3" type="ORF">NGB36_19315</name>
</gene>